<comment type="caution">
    <text evidence="1">The sequence shown here is derived from an EMBL/GenBank/DDBJ whole genome shotgun (WGS) entry which is preliminary data.</text>
</comment>
<dbReference type="Proteomes" id="UP000004080">
    <property type="component" value="Unassembled WGS sequence"/>
</dbReference>
<dbReference type="SUPFAM" id="SSF52467">
    <property type="entry name" value="DHS-like NAD/FAD-binding domain"/>
    <property type="match status" value="1"/>
</dbReference>
<protein>
    <submittedName>
        <fullName evidence="1">Uncharacterized protein</fullName>
    </submittedName>
</protein>
<reference evidence="1 2" key="1">
    <citation type="journal article" date="2012" name="J. Bacteriol.">
        <title>Genome of Bacillus macauensis ZFHKF-1, a Long-Chain-Forming Bacterium.</title>
        <authorList>
            <person name="Cai L."/>
            <person name="Zhang T."/>
        </authorList>
    </citation>
    <scope>NUCLEOTIDE SEQUENCE [LARGE SCALE GENOMIC DNA]</scope>
    <source>
        <strain evidence="1 2">ZFHKF-1</strain>
    </source>
</reference>
<evidence type="ECO:0000313" key="2">
    <source>
        <dbReference type="Proteomes" id="UP000004080"/>
    </source>
</evidence>
<dbReference type="AlphaFoldDB" id="I8IXD6"/>
<gene>
    <name evidence="1" type="ORF">A374_16914</name>
</gene>
<sequence length="374" mass="43136">MSIGVDIFSQELKHSLSNLSINELREFLNKSSLPASLRVRNTRNEHISNLNKAYKEEELVLVLGAGVSVPYNLPSWGNLLQKLLFETFNNSNTNTDVPLVLSKLFPELFPNSPLISARFLEEYFKKKDTEKTFEEMVKEALYEQVNRGADSPTIKEILQFCIAPGKSPNLDSVITYNYDDILEGALLSSNVEIPFKSIYKVGMNPKNGELPIYHVHGYLPQEQEIDKDYSITLSENLYHKQYNDIYSWNNMVQINKFKDKVCIFIGISLTDPNIRRLLDIAMLQKGDKPKNHYIFKMKYNPKEVERNLEELLSRNAPLLNEKVKANLNLDETSKQLLIKMEEFEELDAASFGIKVIWINDYKEIAKILKEVRTS</sequence>
<dbReference type="InterPro" id="IPR029035">
    <property type="entry name" value="DHS-like_NAD/FAD-binding_dom"/>
</dbReference>
<accession>I8IXD6</accession>
<keyword evidence="2" id="KW-1185">Reference proteome</keyword>
<dbReference type="EMBL" id="AKKV01000039">
    <property type="protein sequence ID" value="EIT84146.1"/>
    <property type="molecule type" value="Genomic_DNA"/>
</dbReference>
<dbReference type="eggNOG" id="COG0846">
    <property type="taxonomic scope" value="Bacteria"/>
</dbReference>
<organism evidence="1 2">
    <name type="scientific">Fictibacillus macauensis ZFHKF-1</name>
    <dbReference type="NCBI Taxonomy" id="1196324"/>
    <lineage>
        <taxon>Bacteria</taxon>
        <taxon>Bacillati</taxon>
        <taxon>Bacillota</taxon>
        <taxon>Bacilli</taxon>
        <taxon>Bacillales</taxon>
        <taxon>Fictibacillaceae</taxon>
        <taxon>Fictibacillus</taxon>
    </lineage>
</organism>
<dbReference type="PATRIC" id="fig|1196324.3.peg.3457"/>
<dbReference type="RefSeq" id="WP_007203454.1">
    <property type="nucleotide sequence ID" value="NZ_AKKV01000039.1"/>
</dbReference>
<dbReference type="OrthoDB" id="5521101at2"/>
<proteinExistence type="predicted"/>
<dbReference type="Pfam" id="PF13289">
    <property type="entry name" value="SIR2_2"/>
    <property type="match status" value="1"/>
</dbReference>
<name>I8IXD6_9BACL</name>
<evidence type="ECO:0000313" key="1">
    <source>
        <dbReference type="EMBL" id="EIT84146.1"/>
    </source>
</evidence>